<comment type="caution">
    <text evidence="6">The sequence shown here is derived from an EMBL/GenBank/DDBJ whole genome shotgun (WGS) entry which is preliminary data.</text>
</comment>
<evidence type="ECO:0000259" key="5">
    <source>
        <dbReference type="Pfam" id="PF07992"/>
    </source>
</evidence>
<dbReference type="InterPro" id="IPR036188">
    <property type="entry name" value="FAD/NAD-bd_sf"/>
</dbReference>
<evidence type="ECO:0000256" key="2">
    <source>
        <dbReference type="ARBA" id="ARBA00006442"/>
    </source>
</evidence>
<gene>
    <name evidence="6" type="ORF">DM484_25570</name>
</gene>
<dbReference type="PANTHER" id="PTHR43429">
    <property type="entry name" value="PYRIDINE NUCLEOTIDE-DISULFIDE OXIDOREDUCTASE DOMAIN-CONTAINING"/>
    <property type="match status" value="1"/>
</dbReference>
<proteinExistence type="inferred from homology"/>
<dbReference type="PANTHER" id="PTHR43429:SF3">
    <property type="entry name" value="NITRITE REDUCTASE [NAD(P)H]"/>
    <property type="match status" value="1"/>
</dbReference>
<evidence type="ECO:0000256" key="3">
    <source>
        <dbReference type="ARBA" id="ARBA00022630"/>
    </source>
</evidence>
<dbReference type="Pfam" id="PF07992">
    <property type="entry name" value="Pyr_redox_2"/>
    <property type="match status" value="1"/>
</dbReference>
<dbReference type="PRINTS" id="PR00368">
    <property type="entry name" value="FADPNR"/>
</dbReference>
<accession>A0A2W4QVE5</accession>
<dbReference type="InterPro" id="IPR023753">
    <property type="entry name" value="FAD/NAD-binding_dom"/>
</dbReference>
<reference evidence="6 7" key="1">
    <citation type="journal article" date="2018" name="Aquat. Microb. Ecol.">
        <title>Gammaproteobacterial methanotrophs dominate.</title>
        <authorList>
            <person name="Rissanen A.J."/>
            <person name="Saarenheimo J."/>
            <person name="Tiirola M."/>
            <person name="Peura S."/>
            <person name="Aalto S.L."/>
            <person name="Karvinen A."/>
            <person name="Nykanen H."/>
        </authorList>
    </citation>
    <scope>NUCLEOTIDE SEQUENCE [LARGE SCALE GENOMIC DNA]</scope>
    <source>
        <strain evidence="6">AMbin10</strain>
    </source>
</reference>
<keyword evidence="4" id="KW-0274">FAD</keyword>
<dbReference type="AlphaFoldDB" id="A0A2W4QVE5"/>
<dbReference type="Proteomes" id="UP000249396">
    <property type="component" value="Unassembled WGS sequence"/>
</dbReference>
<evidence type="ECO:0000313" key="6">
    <source>
        <dbReference type="EMBL" id="PZN71828.1"/>
    </source>
</evidence>
<dbReference type="SUPFAM" id="SSF51905">
    <property type="entry name" value="FAD/NAD(P)-binding domain"/>
    <property type="match status" value="1"/>
</dbReference>
<evidence type="ECO:0000256" key="4">
    <source>
        <dbReference type="ARBA" id="ARBA00022827"/>
    </source>
</evidence>
<comment type="similarity">
    <text evidence="2">Belongs to the FAD-dependent oxidoreductase family.</text>
</comment>
<protein>
    <submittedName>
        <fullName evidence="6">NAD(P)H-nitrite reductase</fullName>
    </submittedName>
</protein>
<sequence length="340" mass="36811">MQIAIVGSGIAGVTFAEEIHKLDRQLHVTLLTRETCGYYSRPLLSHCFSRTDIETKIVLKSFDALAASGIAVESGAEVSQLDRSAKTLRFHKGGEEKSLGYDKLVLATGSDALVPPPFHSQAGLFHVLNSFDDLVALRRLREKIITQHSRPRWAVIGGGLIGCEVSVDLAKAGDSVVLFHALPRLMERQLTEEDSATLLALLWETIGVEVLLDQAVQGFSGVETDLSVSLASDTMQGFHGIIVACGFRPRTELAQAAGLQTRRGILVDEYLATSDPDIFAIGDSAELPDGKLYAYVTPVRSQALWLAKHLSGQGAGAWQIPVFKPKAKVPGFEAAMPYLF</sequence>
<dbReference type="InterPro" id="IPR050260">
    <property type="entry name" value="FAD-bd_OxRdtase"/>
</dbReference>
<evidence type="ECO:0000256" key="1">
    <source>
        <dbReference type="ARBA" id="ARBA00001974"/>
    </source>
</evidence>
<name>A0A2W4QVE5_9GAMM</name>
<dbReference type="PRINTS" id="PR00469">
    <property type="entry name" value="PNDRDTASEII"/>
</dbReference>
<organism evidence="6 7">
    <name type="scientific">Candidatus Methylumidiphilus alinenensis</name>
    <dbReference type="NCBI Taxonomy" id="2202197"/>
    <lineage>
        <taxon>Bacteria</taxon>
        <taxon>Pseudomonadati</taxon>
        <taxon>Pseudomonadota</taxon>
        <taxon>Gammaproteobacteria</taxon>
        <taxon>Methylococcales</taxon>
        <taxon>Candidatus Methylumidiphilus</taxon>
    </lineage>
</organism>
<dbReference type="GO" id="GO:0016491">
    <property type="term" value="F:oxidoreductase activity"/>
    <property type="evidence" value="ECO:0007669"/>
    <property type="project" value="InterPro"/>
</dbReference>
<evidence type="ECO:0000313" key="7">
    <source>
        <dbReference type="Proteomes" id="UP000249396"/>
    </source>
</evidence>
<dbReference type="EMBL" id="QJPH01000508">
    <property type="protein sequence ID" value="PZN71828.1"/>
    <property type="molecule type" value="Genomic_DNA"/>
</dbReference>
<comment type="cofactor">
    <cofactor evidence="1">
        <name>FAD</name>
        <dbReference type="ChEBI" id="CHEBI:57692"/>
    </cofactor>
</comment>
<dbReference type="Gene3D" id="3.50.50.60">
    <property type="entry name" value="FAD/NAD(P)-binding domain"/>
    <property type="match status" value="2"/>
</dbReference>
<keyword evidence="3" id="KW-0285">Flavoprotein</keyword>
<feature type="domain" description="FAD/NAD(P)-binding" evidence="5">
    <location>
        <begin position="1"/>
        <end position="286"/>
    </location>
</feature>